<keyword evidence="1" id="KW-0732">Signal</keyword>
<dbReference type="Proteomes" id="UP001053296">
    <property type="component" value="Chromosome"/>
</dbReference>
<keyword evidence="3" id="KW-1185">Reference proteome</keyword>
<dbReference type="InterPro" id="IPR029058">
    <property type="entry name" value="AB_hydrolase_fold"/>
</dbReference>
<reference evidence="2" key="1">
    <citation type="journal article" date="2022" name="Arch. Microbiol.">
        <title>Pseudodesulfovibrio sediminis sp. nov., a mesophilic and neutrophilic sulfate-reducing bacterium isolated from sediment of a brackish lake.</title>
        <authorList>
            <person name="Takahashi A."/>
            <person name="Kojima H."/>
            <person name="Watanabe M."/>
            <person name="Fukui M."/>
        </authorList>
    </citation>
    <scope>NUCLEOTIDE SEQUENCE</scope>
    <source>
        <strain evidence="2">SF6</strain>
    </source>
</reference>
<dbReference type="EMBL" id="AP024485">
    <property type="protein sequence ID" value="BCS88781.1"/>
    <property type="molecule type" value="Genomic_DNA"/>
</dbReference>
<sequence length="336" mass="37272">MRNLQSRLLPTLAIVLALLLTGTLCFADSELPPFGPDSVPAQPDYAQDASWLAKASSIQHPVDVFWVYPTVLHDSEHWLMDFTLPEMQQASHNTITKQASVFLDQANLFAPYYRQMNMAALTLPEADQDALKKYGVNDIWQAFTYYMQNLNQGRPFILAGHSQGSKVLLELMLKHWGALGYENKMIAGYFLGWSITHGDLKANPALKMCENASQINCFISYNTVAEGRQKVAPSIRQDAIVTNPLTWTTDDAFAPASLNLGAKFFNADGTTTEVAHFSSAQGKDSGLVVQPIQPEFVNSSPPPFPAGVYHVYDFSIFYENLKQNAARRIKAMGNGK</sequence>
<feature type="chain" id="PRO_5045035675" description="DUF3089 domain-containing protein" evidence="1">
    <location>
        <begin position="28"/>
        <end position="336"/>
    </location>
</feature>
<name>A0ABM8I331_9BACT</name>
<dbReference type="Pfam" id="PF11288">
    <property type="entry name" value="DUF3089"/>
    <property type="match status" value="1"/>
</dbReference>
<accession>A0ABM8I331</accession>
<dbReference type="InterPro" id="IPR021440">
    <property type="entry name" value="DUF3089"/>
</dbReference>
<evidence type="ECO:0008006" key="4">
    <source>
        <dbReference type="Google" id="ProtNLM"/>
    </source>
</evidence>
<evidence type="ECO:0000313" key="3">
    <source>
        <dbReference type="Proteomes" id="UP001053296"/>
    </source>
</evidence>
<protein>
    <recommendedName>
        <fullName evidence="4">DUF3089 domain-containing protein</fullName>
    </recommendedName>
</protein>
<feature type="signal peptide" evidence="1">
    <location>
        <begin position="1"/>
        <end position="27"/>
    </location>
</feature>
<organism evidence="2 3">
    <name type="scientific">Pseudodesulfovibrio sediminis</name>
    <dbReference type="NCBI Taxonomy" id="2810563"/>
    <lineage>
        <taxon>Bacteria</taxon>
        <taxon>Pseudomonadati</taxon>
        <taxon>Thermodesulfobacteriota</taxon>
        <taxon>Desulfovibrionia</taxon>
        <taxon>Desulfovibrionales</taxon>
        <taxon>Desulfovibrionaceae</taxon>
    </lineage>
</organism>
<dbReference type="RefSeq" id="WP_229590770.1">
    <property type="nucleotide sequence ID" value="NZ_AP024485.1"/>
</dbReference>
<evidence type="ECO:0000256" key="1">
    <source>
        <dbReference type="SAM" id="SignalP"/>
    </source>
</evidence>
<evidence type="ECO:0000313" key="2">
    <source>
        <dbReference type="EMBL" id="BCS88781.1"/>
    </source>
</evidence>
<proteinExistence type="predicted"/>
<gene>
    <name evidence="2" type="ORF">PSDVSF_20230</name>
</gene>
<dbReference type="SUPFAM" id="SSF53474">
    <property type="entry name" value="alpha/beta-Hydrolases"/>
    <property type="match status" value="1"/>
</dbReference>